<evidence type="ECO:0000256" key="2">
    <source>
        <dbReference type="ARBA" id="ARBA00012438"/>
    </source>
</evidence>
<evidence type="ECO:0000256" key="6">
    <source>
        <dbReference type="PROSITE-ProRule" id="PRU00169"/>
    </source>
</evidence>
<feature type="domain" description="Histidine kinase" evidence="9">
    <location>
        <begin position="637"/>
        <end position="855"/>
    </location>
</feature>
<dbReference type="SMART" id="SM00448">
    <property type="entry name" value="REC"/>
    <property type="match status" value="1"/>
</dbReference>
<dbReference type="InterPro" id="IPR000700">
    <property type="entry name" value="PAS-assoc_C"/>
</dbReference>
<keyword evidence="5" id="KW-0418">Kinase</keyword>
<dbReference type="InterPro" id="IPR036097">
    <property type="entry name" value="HisK_dim/P_sf"/>
</dbReference>
<dbReference type="PRINTS" id="PR00344">
    <property type="entry name" value="BCTRLSENSOR"/>
</dbReference>
<dbReference type="InterPro" id="IPR033425">
    <property type="entry name" value="MASE3"/>
</dbReference>
<evidence type="ECO:0000256" key="7">
    <source>
        <dbReference type="SAM" id="Coils"/>
    </source>
</evidence>
<dbReference type="InterPro" id="IPR011006">
    <property type="entry name" value="CheY-like_superfamily"/>
</dbReference>
<evidence type="ECO:0000256" key="8">
    <source>
        <dbReference type="SAM" id="Phobius"/>
    </source>
</evidence>
<dbReference type="Pfam" id="PF02518">
    <property type="entry name" value="HATPase_c"/>
    <property type="match status" value="1"/>
</dbReference>
<feature type="domain" description="Response regulatory" evidence="10">
    <location>
        <begin position="883"/>
        <end position="999"/>
    </location>
</feature>
<reference evidence="13 14" key="1">
    <citation type="journal article" date="2019" name="Antonie Van Leeuwenhoek">
        <title>Description of 'Ca. Methylobacter oryzae' KRF1, a novel species from the environmentally important Methylobacter clade 2.</title>
        <authorList>
            <person name="Khatri K."/>
            <person name="Mohite J.A."/>
            <person name="Pandit P.S."/>
            <person name="Bahulikar R."/>
            <person name="Rahalkar M.C."/>
        </authorList>
    </citation>
    <scope>NUCLEOTIDE SEQUENCE [LARGE SCALE GENOMIC DNA]</scope>
    <source>
        <strain evidence="13 14">KRF1</strain>
    </source>
</reference>
<feature type="transmembrane region" description="Helical" evidence="8">
    <location>
        <begin position="77"/>
        <end position="97"/>
    </location>
</feature>
<dbReference type="Gene3D" id="1.10.287.130">
    <property type="match status" value="1"/>
</dbReference>
<feature type="transmembrane region" description="Helical" evidence="8">
    <location>
        <begin position="187"/>
        <end position="204"/>
    </location>
</feature>
<evidence type="ECO:0000256" key="3">
    <source>
        <dbReference type="ARBA" id="ARBA00022553"/>
    </source>
</evidence>
<dbReference type="InterPro" id="IPR004358">
    <property type="entry name" value="Sig_transdc_His_kin-like_C"/>
</dbReference>
<dbReference type="Gene3D" id="3.40.50.2300">
    <property type="match status" value="1"/>
</dbReference>
<comment type="catalytic activity">
    <reaction evidence="1">
        <text>ATP + protein L-histidine = ADP + protein N-phospho-L-histidine.</text>
        <dbReference type="EC" id="2.7.13.3"/>
    </reaction>
</comment>
<dbReference type="InterPro" id="IPR029016">
    <property type="entry name" value="GAF-like_dom_sf"/>
</dbReference>
<evidence type="ECO:0000259" key="11">
    <source>
        <dbReference type="PROSITE" id="PS50112"/>
    </source>
</evidence>
<feature type="domain" description="PAC" evidence="12">
    <location>
        <begin position="549"/>
        <end position="601"/>
    </location>
</feature>
<dbReference type="SMART" id="SM00065">
    <property type="entry name" value="GAF"/>
    <property type="match status" value="1"/>
</dbReference>
<dbReference type="Pfam" id="PF00512">
    <property type="entry name" value="HisKA"/>
    <property type="match status" value="1"/>
</dbReference>
<dbReference type="CDD" id="cd00082">
    <property type="entry name" value="HisKA"/>
    <property type="match status" value="1"/>
</dbReference>
<dbReference type="PROSITE" id="PS50109">
    <property type="entry name" value="HIS_KIN"/>
    <property type="match status" value="1"/>
</dbReference>
<dbReference type="InterPro" id="IPR001789">
    <property type="entry name" value="Sig_transdc_resp-reg_receiver"/>
</dbReference>
<dbReference type="Pfam" id="PF13426">
    <property type="entry name" value="PAS_9"/>
    <property type="match status" value="1"/>
</dbReference>
<evidence type="ECO:0000259" key="9">
    <source>
        <dbReference type="PROSITE" id="PS50109"/>
    </source>
</evidence>
<dbReference type="EMBL" id="RYFG02000114">
    <property type="protein sequence ID" value="TRW91209.1"/>
    <property type="molecule type" value="Genomic_DNA"/>
</dbReference>
<dbReference type="SMART" id="SM00091">
    <property type="entry name" value="PAS"/>
    <property type="match status" value="1"/>
</dbReference>
<dbReference type="InterPro" id="IPR003018">
    <property type="entry name" value="GAF"/>
</dbReference>
<dbReference type="SMART" id="SM00086">
    <property type="entry name" value="PAC"/>
    <property type="match status" value="1"/>
</dbReference>
<evidence type="ECO:0000313" key="14">
    <source>
        <dbReference type="Proteomes" id="UP000733744"/>
    </source>
</evidence>
<dbReference type="InterPro" id="IPR003661">
    <property type="entry name" value="HisK_dim/P_dom"/>
</dbReference>
<dbReference type="CDD" id="cd00130">
    <property type="entry name" value="PAS"/>
    <property type="match status" value="1"/>
</dbReference>
<accession>A0ABY3C6I5</accession>
<dbReference type="InterPro" id="IPR035965">
    <property type="entry name" value="PAS-like_dom_sf"/>
</dbReference>
<feature type="transmembrane region" description="Helical" evidence="8">
    <location>
        <begin position="117"/>
        <end position="135"/>
    </location>
</feature>
<dbReference type="PROSITE" id="PS50112">
    <property type="entry name" value="PAS"/>
    <property type="match status" value="1"/>
</dbReference>
<feature type="modified residue" description="4-aspartylphosphate" evidence="6">
    <location>
        <position position="932"/>
    </location>
</feature>
<dbReference type="EC" id="2.7.13.3" evidence="2"/>
<dbReference type="InterPro" id="IPR005467">
    <property type="entry name" value="His_kinase_dom"/>
</dbReference>
<feature type="coiled-coil region" evidence="7">
    <location>
        <begin position="273"/>
        <end position="317"/>
    </location>
</feature>
<keyword evidence="4" id="KW-0808">Transferase</keyword>
<dbReference type="InterPro" id="IPR001610">
    <property type="entry name" value="PAC"/>
</dbReference>
<evidence type="ECO:0000259" key="12">
    <source>
        <dbReference type="PROSITE" id="PS50113"/>
    </source>
</evidence>
<keyword evidence="8" id="KW-0812">Transmembrane</keyword>
<dbReference type="CDD" id="cd16922">
    <property type="entry name" value="HATPase_EvgS-ArcB-TorS-like"/>
    <property type="match status" value="1"/>
</dbReference>
<dbReference type="CDD" id="cd17546">
    <property type="entry name" value="REC_hyHK_CKI1_RcsC-like"/>
    <property type="match status" value="1"/>
</dbReference>
<gene>
    <name evidence="13" type="ORF">EKO24_017490</name>
</gene>
<comment type="caution">
    <text evidence="13">The sequence shown here is derived from an EMBL/GenBank/DDBJ whole genome shotgun (WGS) entry which is preliminary data.</text>
</comment>
<dbReference type="Gene3D" id="3.30.565.10">
    <property type="entry name" value="Histidine kinase-like ATPase, C-terminal domain"/>
    <property type="match status" value="1"/>
</dbReference>
<evidence type="ECO:0000256" key="4">
    <source>
        <dbReference type="ARBA" id="ARBA00022679"/>
    </source>
</evidence>
<protein>
    <recommendedName>
        <fullName evidence="2">histidine kinase</fullName>
        <ecNumber evidence="2">2.7.13.3</ecNumber>
    </recommendedName>
</protein>
<name>A0ABY3C6I5_9GAMM</name>
<dbReference type="PANTHER" id="PTHR43047">
    <property type="entry name" value="TWO-COMPONENT HISTIDINE PROTEIN KINASE"/>
    <property type="match status" value="1"/>
</dbReference>
<feature type="transmembrane region" description="Helical" evidence="8">
    <location>
        <begin position="50"/>
        <end position="70"/>
    </location>
</feature>
<feature type="transmembrane region" description="Helical" evidence="8">
    <location>
        <begin position="216"/>
        <end position="235"/>
    </location>
</feature>
<dbReference type="RefSeq" id="WP_127027777.1">
    <property type="nucleotide sequence ID" value="NZ_RYFG02000114.1"/>
</dbReference>
<dbReference type="NCBIfam" id="TIGR00229">
    <property type="entry name" value="sensory_box"/>
    <property type="match status" value="1"/>
</dbReference>
<evidence type="ECO:0000256" key="1">
    <source>
        <dbReference type="ARBA" id="ARBA00000085"/>
    </source>
</evidence>
<evidence type="ECO:0000313" key="13">
    <source>
        <dbReference type="EMBL" id="TRW91209.1"/>
    </source>
</evidence>
<dbReference type="SMART" id="SM00388">
    <property type="entry name" value="HisKA"/>
    <property type="match status" value="1"/>
</dbReference>
<dbReference type="Gene3D" id="3.30.450.20">
    <property type="entry name" value="PAS domain"/>
    <property type="match status" value="1"/>
</dbReference>
<feature type="coiled-coil region" evidence="7">
    <location>
        <begin position="589"/>
        <end position="623"/>
    </location>
</feature>
<dbReference type="SUPFAM" id="SSF55874">
    <property type="entry name" value="ATPase domain of HSP90 chaperone/DNA topoisomerase II/histidine kinase"/>
    <property type="match status" value="1"/>
</dbReference>
<dbReference type="SMART" id="SM00387">
    <property type="entry name" value="HATPase_c"/>
    <property type="match status" value="1"/>
</dbReference>
<dbReference type="PROSITE" id="PS50113">
    <property type="entry name" value="PAC"/>
    <property type="match status" value="1"/>
</dbReference>
<dbReference type="InterPro" id="IPR036890">
    <property type="entry name" value="HATPase_C_sf"/>
</dbReference>
<dbReference type="InterPro" id="IPR003594">
    <property type="entry name" value="HATPase_dom"/>
</dbReference>
<dbReference type="Proteomes" id="UP000733744">
    <property type="component" value="Unassembled WGS sequence"/>
</dbReference>
<dbReference type="SUPFAM" id="SSF47384">
    <property type="entry name" value="Homodimeric domain of signal transducing histidine kinase"/>
    <property type="match status" value="1"/>
</dbReference>
<proteinExistence type="predicted"/>
<dbReference type="SUPFAM" id="SSF55785">
    <property type="entry name" value="PYP-like sensor domain (PAS domain)"/>
    <property type="match status" value="1"/>
</dbReference>
<keyword evidence="8" id="KW-1133">Transmembrane helix</keyword>
<dbReference type="Pfam" id="PF17159">
    <property type="entry name" value="MASE3"/>
    <property type="match status" value="1"/>
</dbReference>
<dbReference type="InterPro" id="IPR000014">
    <property type="entry name" value="PAS"/>
</dbReference>
<dbReference type="Pfam" id="PF13185">
    <property type="entry name" value="GAF_2"/>
    <property type="match status" value="1"/>
</dbReference>
<dbReference type="SUPFAM" id="SSF55781">
    <property type="entry name" value="GAF domain-like"/>
    <property type="match status" value="1"/>
</dbReference>
<evidence type="ECO:0000256" key="5">
    <source>
        <dbReference type="ARBA" id="ARBA00022777"/>
    </source>
</evidence>
<feature type="domain" description="PAS" evidence="11">
    <location>
        <begin position="476"/>
        <end position="546"/>
    </location>
</feature>
<feature type="transmembrane region" description="Helical" evidence="8">
    <location>
        <begin position="147"/>
        <end position="167"/>
    </location>
</feature>
<dbReference type="Gene3D" id="3.30.450.40">
    <property type="match status" value="1"/>
</dbReference>
<organism evidence="13 14">
    <name type="scientific">Candidatus Methylobacter oryzae</name>
    <dbReference type="NCBI Taxonomy" id="2497749"/>
    <lineage>
        <taxon>Bacteria</taxon>
        <taxon>Pseudomonadati</taxon>
        <taxon>Pseudomonadota</taxon>
        <taxon>Gammaproteobacteria</taxon>
        <taxon>Methylococcales</taxon>
        <taxon>Methylococcaceae</taxon>
        <taxon>Methylobacter</taxon>
    </lineage>
</organism>
<keyword evidence="14" id="KW-1185">Reference proteome</keyword>
<keyword evidence="3 6" id="KW-0597">Phosphoprotein</keyword>
<evidence type="ECO:0000259" key="10">
    <source>
        <dbReference type="PROSITE" id="PS50110"/>
    </source>
</evidence>
<sequence length="1084" mass="121876">MQKIFDRCPPSLVLALTVISSALPFLLVELFPSYFYWVMDITSYLVFHNLAEFFSVMVSLSIFGVGWFSYNQSRDYHALLLSTAFLVVGLVDSMHTLSYVGMPEFFTPNSADKASRFWVLVRMFSASVFLASAFIRIKTTSRRLPRMLLLAIALAISALAFTIVIFFPEYMPAAFVPGQGQTPFKKNSEYLIIVLLLLATAAYWRRMSKTGNRLLLYYLTAFIVSIFSELVFAFYKNAFDSYNGLGHLYKIVAFCLIYKGIFTSLIEHPYVSLAQANNHLHVEIAERKRAEENLRHMNRELQAISNCNQTLMRAEDEQTLLNEICHLICDKAGYRMAWVGYAEHDNAKSVRPVAWAGVDNGYLAAANLTWADTERGRGPVGTAVRSEVTACIQDFVTDPQAAPWRENALQRGYRSCIALPLRDQNGNVFGALIIYSTEPNTFTLNEIRLLEELAGDLAFGITVLRARTELKQAEATRTQLAAIVEYSNDAIIGKTPNGIVSHWNKSAERIYGYSATEIIGKPVTVLAPPALHAEIKELLEKIRNGEVVVSHESERIRKDGTLIHVAITLSPIKDASGNTIGISTITRDITEHKRNAEELRRYKDHLEEEVQQRTEDLVLARNAAETANQAKSVFLSNMSHELRTPLNAILGFSKLMRKDTLLPESHRQNLDIINRSGEHLLTLINDVLEMAKIEAGRLQLENAAFDLGAMVRDVTDMMLIRAGEKGLRLLVDQSSQFPRYIAGDEARLRQVLINLIGNSIKFTEQGGVTLRLGTRQNSRSHLVIEIEDSGPGIAQEDQQRIFEPFVQLDSHWDNKGTGLGLSLSRQFVQLMGGSIKLESTVGKGTLFRIDLPLSEVAEADIIQSKQAEKGDIVGLEPGQPDYRILIVEDKLENQLLLTKLMESVGFQVKVAENGEQGVKLFQSWHPHFIWMDRRMPVMDGLEATRRIRKLPGGKDVKIVAVTASAFIEQRSESIDAGMDDFVRKPYRFNEIYECMSKQLSVKYIYDGMSEPEQQAVTANMSEMLSVLPESLRYDLTEALESLETNHIAQVIQQIATYDPKLQKTLSHLADTFDYTAILKALQTN</sequence>
<dbReference type="PROSITE" id="PS50110">
    <property type="entry name" value="RESPONSE_REGULATORY"/>
    <property type="match status" value="1"/>
</dbReference>
<dbReference type="SUPFAM" id="SSF52172">
    <property type="entry name" value="CheY-like"/>
    <property type="match status" value="1"/>
</dbReference>
<keyword evidence="8" id="KW-0472">Membrane</keyword>
<dbReference type="Pfam" id="PF00072">
    <property type="entry name" value="Response_reg"/>
    <property type="match status" value="1"/>
</dbReference>
<feature type="transmembrane region" description="Helical" evidence="8">
    <location>
        <begin position="12"/>
        <end position="38"/>
    </location>
</feature>
<keyword evidence="7" id="KW-0175">Coiled coil</keyword>